<sequence length="135" mass="15052">MLAAIIDLSCLLMKPRLLQVFEPKNARAVKRFGSLHWNLYWHGSSNPMPVSHLPIMVHATHGVPELNASLSHQQPTSKTRTSKQTSNQASDAPVKARPSRPFPSLPFLPLTTTTITTTTRRPVSVSQLKMDNFRS</sequence>
<dbReference type="KEGG" id="nhe:NECHADRAFT_80511"/>
<protein>
    <submittedName>
        <fullName evidence="2">Uncharacterized protein</fullName>
    </submittedName>
</protein>
<name>C7YRU3_FUSV7</name>
<evidence type="ECO:0000256" key="1">
    <source>
        <dbReference type="SAM" id="MobiDB-lite"/>
    </source>
</evidence>
<dbReference type="RefSeq" id="XP_003051235.1">
    <property type="nucleotide sequence ID" value="XM_003051189.1"/>
</dbReference>
<gene>
    <name evidence="2" type="ORF">NECHADRAFT_80511</name>
</gene>
<keyword evidence="3" id="KW-1185">Reference proteome</keyword>
<reference evidence="2 3" key="1">
    <citation type="journal article" date="2009" name="PLoS Genet.">
        <title>The genome of Nectria haematococca: contribution of supernumerary chromosomes to gene expansion.</title>
        <authorList>
            <person name="Coleman J.J."/>
            <person name="Rounsley S.D."/>
            <person name="Rodriguez-Carres M."/>
            <person name="Kuo A."/>
            <person name="Wasmann C.C."/>
            <person name="Grimwood J."/>
            <person name="Schmutz J."/>
            <person name="Taga M."/>
            <person name="White G.J."/>
            <person name="Zhou S."/>
            <person name="Schwartz D.C."/>
            <person name="Freitag M."/>
            <person name="Ma L.J."/>
            <person name="Danchin E.G."/>
            <person name="Henrissat B."/>
            <person name="Coutinho P.M."/>
            <person name="Nelson D.R."/>
            <person name="Straney D."/>
            <person name="Napoli C.A."/>
            <person name="Barker B.M."/>
            <person name="Gribskov M."/>
            <person name="Rep M."/>
            <person name="Kroken S."/>
            <person name="Molnar I."/>
            <person name="Rensing C."/>
            <person name="Kennell J.C."/>
            <person name="Zamora J."/>
            <person name="Farman M.L."/>
            <person name="Selker E.U."/>
            <person name="Salamov A."/>
            <person name="Shapiro H."/>
            <person name="Pangilinan J."/>
            <person name="Lindquist E."/>
            <person name="Lamers C."/>
            <person name="Grigoriev I.V."/>
            <person name="Geiser D.M."/>
            <person name="Covert S.F."/>
            <person name="Temporini E."/>
            <person name="Vanetten H.D."/>
        </authorList>
    </citation>
    <scope>NUCLEOTIDE SEQUENCE [LARGE SCALE GENOMIC DNA]</scope>
    <source>
        <strain evidence="3">ATCC MYA-4622 / CBS 123669 / FGSC 9596 / NRRL 45880 / 77-13-4</strain>
    </source>
</reference>
<dbReference type="HOGENOM" id="CLU_1886313_0_0_1"/>
<feature type="compositionally biased region" description="Polar residues" evidence="1">
    <location>
        <begin position="68"/>
        <end position="90"/>
    </location>
</feature>
<dbReference type="GeneID" id="9668006"/>
<evidence type="ECO:0000313" key="2">
    <source>
        <dbReference type="EMBL" id="EEU45522.1"/>
    </source>
</evidence>
<dbReference type="AlphaFoldDB" id="C7YRU3"/>
<evidence type="ECO:0000313" key="3">
    <source>
        <dbReference type="Proteomes" id="UP000005206"/>
    </source>
</evidence>
<dbReference type="InParanoid" id="C7YRU3"/>
<feature type="region of interest" description="Disordered" evidence="1">
    <location>
        <begin position="64"/>
        <end position="113"/>
    </location>
</feature>
<dbReference type="VEuPathDB" id="FungiDB:NECHADRAFT_80511"/>
<dbReference type="OrthoDB" id="10425373at2759"/>
<dbReference type="Proteomes" id="UP000005206">
    <property type="component" value="Chromosome 5"/>
</dbReference>
<dbReference type="EMBL" id="GG698899">
    <property type="protein sequence ID" value="EEU45522.1"/>
    <property type="molecule type" value="Genomic_DNA"/>
</dbReference>
<organism evidence="2 3">
    <name type="scientific">Fusarium vanettenii (strain ATCC MYA-4622 / CBS 123669 / FGSC 9596 / NRRL 45880 / 77-13-4)</name>
    <name type="common">Fusarium solani subsp. pisi</name>
    <dbReference type="NCBI Taxonomy" id="660122"/>
    <lineage>
        <taxon>Eukaryota</taxon>
        <taxon>Fungi</taxon>
        <taxon>Dikarya</taxon>
        <taxon>Ascomycota</taxon>
        <taxon>Pezizomycotina</taxon>
        <taxon>Sordariomycetes</taxon>
        <taxon>Hypocreomycetidae</taxon>
        <taxon>Hypocreales</taxon>
        <taxon>Nectriaceae</taxon>
        <taxon>Fusarium</taxon>
        <taxon>Fusarium solani species complex</taxon>
        <taxon>Fusarium vanettenii</taxon>
    </lineage>
</organism>
<proteinExistence type="predicted"/>
<accession>C7YRU3</accession>